<keyword evidence="6" id="KW-1133">Transmembrane helix</keyword>
<keyword evidence="6" id="KW-0812">Transmembrane</keyword>
<dbReference type="InterPro" id="IPR038297">
    <property type="entry name" value="CcmH/CycL/NrfF/Ccl2_sf"/>
</dbReference>
<dbReference type="Pfam" id="PF03918">
    <property type="entry name" value="CcmH"/>
    <property type="match status" value="1"/>
</dbReference>
<keyword evidence="2 6" id="KW-0349">Heme</keyword>
<dbReference type="AlphaFoldDB" id="A0A371RJH3"/>
<evidence type="ECO:0000313" key="9">
    <source>
        <dbReference type="Proteomes" id="UP000264589"/>
    </source>
</evidence>
<reference evidence="8 9" key="1">
    <citation type="submission" date="2018-08" db="EMBL/GenBank/DDBJ databases">
        <title>Parvularcula sp. SM1705, isolated from surface water of the South Sea China.</title>
        <authorList>
            <person name="Sun L."/>
        </authorList>
    </citation>
    <scope>NUCLEOTIDE SEQUENCE [LARGE SCALE GENOMIC DNA]</scope>
    <source>
        <strain evidence="8 9">SM1705</strain>
    </source>
</reference>
<sequence>MRNLIFLVVIALAGLSSSLAQEGEASDASIDARELEIAETIRCVVCKNQSIAQSDAELARDLRAILRERLEAGDTDVEARDYIVERYGEFVLLKPTFSGKNFLLWAGPFMVLILAIFGGIVFIVTRRNIPAGNPSLTPEERSELDAFLKQKE</sequence>
<dbReference type="CDD" id="cd16378">
    <property type="entry name" value="CcmH_N"/>
    <property type="match status" value="1"/>
</dbReference>
<name>A0A371RJH3_9PROT</name>
<dbReference type="InParanoid" id="A0A371RJH3"/>
<feature type="chain" id="PRO_5016481679" description="Cytochrome c-type biogenesis protein" evidence="6">
    <location>
        <begin position="23"/>
        <end position="152"/>
    </location>
</feature>
<dbReference type="OrthoDB" id="9804975at2"/>
<evidence type="ECO:0000313" key="8">
    <source>
        <dbReference type="EMBL" id="RFB05592.1"/>
    </source>
</evidence>
<dbReference type="InterPro" id="IPR051263">
    <property type="entry name" value="C-type_cytochrome_biogenesis"/>
</dbReference>
<proteinExistence type="inferred from homology"/>
<evidence type="ECO:0000259" key="7">
    <source>
        <dbReference type="Pfam" id="PF03918"/>
    </source>
</evidence>
<dbReference type="PANTHER" id="PTHR47870:SF4">
    <property type="entry name" value="CYTOCHROME C-TYPE BIOGENESIS PROTEIN CYCH"/>
    <property type="match status" value="1"/>
</dbReference>
<dbReference type="FunCoup" id="A0A371RJH3">
    <property type="interactions" value="105"/>
</dbReference>
<comment type="similarity">
    <text evidence="1 6">Belongs to the CcmH/CycL/Ccl2/NrfF family.</text>
</comment>
<keyword evidence="4 6" id="KW-0732">Signal</keyword>
<dbReference type="PANTHER" id="PTHR47870">
    <property type="entry name" value="CYTOCHROME C-TYPE BIOGENESIS PROTEIN CCMH"/>
    <property type="match status" value="1"/>
</dbReference>
<accession>A0A371RJH3</accession>
<comment type="function">
    <text evidence="6">Possible subunit of a heme lyase.</text>
</comment>
<evidence type="ECO:0000256" key="1">
    <source>
        <dbReference type="ARBA" id="ARBA00010342"/>
    </source>
</evidence>
<feature type="domain" description="CcmH/CycL/Ccl2/NrfF N-terminal" evidence="7">
    <location>
        <begin position="8"/>
        <end position="148"/>
    </location>
</feature>
<dbReference type="Proteomes" id="UP000264589">
    <property type="component" value="Unassembled WGS sequence"/>
</dbReference>
<gene>
    <name evidence="8" type="ORF">DX908_10140</name>
</gene>
<keyword evidence="5 6" id="KW-0408">Iron</keyword>
<evidence type="ECO:0000256" key="3">
    <source>
        <dbReference type="ARBA" id="ARBA00022723"/>
    </source>
</evidence>
<organism evidence="8 9">
    <name type="scientific">Parvularcula marina</name>
    <dbReference type="NCBI Taxonomy" id="2292771"/>
    <lineage>
        <taxon>Bacteria</taxon>
        <taxon>Pseudomonadati</taxon>
        <taxon>Pseudomonadota</taxon>
        <taxon>Alphaproteobacteria</taxon>
        <taxon>Parvularculales</taxon>
        <taxon>Parvularculaceae</taxon>
        <taxon>Parvularcula</taxon>
    </lineage>
</organism>
<protein>
    <recommendedName>
        <fullName evidence="6">Cytochrome c-type biogenesis protein</fullName>
    </recommendedName>
</protein>
<dbReference type="EMBL" id="QUQO01000001">
    <property type="protein sequence ID" value="RFB05592.1"/>
    <property type="molecule type" value="Genomic_DNA"/>
</dbReference>
<comment type="caution">
    <text evidence="8">The sequence shown here is derived from an EMBL/GenBank/DDBJ whole genome shotgun (WGS) entry which is preliminary data.</text>
</comment>
<dbReference type="Gene3D" id="1.10.8.640">
    <property type="entry name" value="Cytochrome C biogenesis protein"/>
    <property type="match status" value="1"/>
</dbReference>
<dbReference type="InterPro" id="IPR005616">
    <property type="entry name" value="CcmH/CycL/Ccl2/NrfF_N"/>
</dbReference>
<evidence type="ECO:0000256" key="6">
    <source>
        <dbReference type="RuleBase" id="RU364112"/>
    </source>
</evidence>
<feature type="signal peptide" evidence="6">
    <location>
        <begin position="1"/>
        <end position="22"/>
    </location>
</feature>
<evidence type="ECO:0000256" key="2">
    <source>
        <dbReference type="ARBA" id="ARBA00022617"/>
    </source>
</evidence>
<evidence type="ECO:0000256" key="5">
    <source>
        <dbReference type="ARBA" id="ARBA00023004"/>
    </source>
</evidence>
<keyword evidence="6" id="KW-0472">Membrane</keyword>
<dbReference type="RefSeq" id="WP_116392225.1">
    <property type="nucleotide sequence ID" value="NZ_QUQO01000001.1"/>
</dbReference>
<evidence type="ECO:0000256" key="4">
    <source>
        <dbReference type="ARBA" id="ARBA00022729"/>
    </source>
</evidence>
<keyword evidence="9" id="KW-1185">Reference proteome</keyword>
<keyword evidence="3 6" id="KW-0479">Metal-binding</keyword>
<dbReference type="GO" id="GO:0046872">
    <property type="term" value="F:metal ion binding"/>
    <property type="evidence" value="ECO:0007669"/>
    <property type="project" value="UniProtKB-KW"/>
</dbReference>
<feature type="transmembrane region" description="Helical" evidence="6">
    <location>
        <begin position="102"/>
        <end position="124"/>
    </location>
</feature>
<dbReference type="GO" id="GO:0005886">
    <property type="term" value="C:plasma membrane"/>
    <property type="evidence" value="ECO:0007669"/>
    <property type="project" value="TreeGrafter"/>
</dbReference>